<evidence type="ECO:0000313" key="1">
    <source>
        <dbReference type="EMBL" id="PKI60399.1"/>
    </source>
</evidence>
<reference evidence="1 2" key="1">
    <citation type="submission" date="2017-11" db="EMBL/GenBank/DDBJ databases">
        <title>De-novo sequencing of pomegranate (Punica granatum L.) genome.</title>
        <authorList>
            <person name="Akparov Z."/>
            <person name="Amiraslanov A."/>
            <person name="Hajiyeva S."/>
            <person name="Abbasov M."/>
            <person name="Kaur K."/>
            <person name="Hamwieh A."/>
            <person name="Solovyev V."/>
            <person name="Salamov A."/>
            <person name="Braich B."/>
            <person name="Kosarev P."/>
            <person name="Mahmoud A."/>
            <person name="Hajiyev E."/>
            <person name="Babayeva S."/>
            <person name="Izzatullayeva V."/>
            <person name="Mammadov A."/>
            <person name="Mammadov A."/>
            <person name="Sharifova S."/>
            <person name="Ojaghi J."/>
            <person name="Eynullazada K."/>
            <person name="Bayramov B."/>
            <person name="Abdulazimova A."/>
            <person name="Shahmuradov I."/>
        </authorList>
    </citation>
    <scope>NUCLEOTIDE SEQUENCE [LARGE SCALE GENOMIC DNA]</scope>
    <source>
        <strain evidence="2">cv. AG2017</strain>
        <tissue evidence="1">Leaf</tissue>
    </source>
</reference>
<evidence type="ECO:0000313" key="2">
    <source>
        <dbReference type="Proteomes" id="UP000233551"/>
    </source>
</evidence>
<dbReference type="EMBL" id="PGOL01001159">
    <property type="protein sequence ID" value="PKI60399.1"/>
    <property type="molecule type" value="Genomic_DNA"/>
</dbReference>
<dbReference type="Proteomes" id="UP000233551">
    <property type="component" value="Unassembled WGS sequence"/>
</dbReference>
<name>A0A2I0JVQ6_PUNGR</name>
<organism evidence="1 2">
    <name type="scientific">Punica granatum</name>
    <name type="common">Pomegranate</name>
    <dbReference type="NCBI Taxonomy" id="22663"/>
    <lineage>
        <taxon>Eukaryota</taxon>
        <taxon>Viridiplantae</taxon>
        <taxon>Streptophyta</taxon>
        <taxon>Embryophyta</taxon>
        <taxon>Tracheophyta</taxon>
        <taxon>Spermatophyta</taxon>
        <taxon>Magnoliopsida</taxon>
        <taxon>eudicotyledons</taxon>
        <taxon>Gunneridae</taxon>
        <taxon>Pentapetalae</taxon>
        <taxon>rosids</taxon>
        <taxon>malvids</taxon>
        <taxon>Myrtales</taxon>
        <taxon>Lythraceae</taxon>
        <taxon>Punica</taxon>
    </lineage>
</organism>
<proteinExistence type="predicted"/>
<protein>
    <submittedName>
        <fullName evidence="1">Uncharacterized protein</fullName>
    </submittedName>
</protein>
<sequence>MRGELGPFFDRHRDRVKSFVAGGLGHAMIVGVVACDLPWRDGRTLVFEVQG</sequence>
<dbReference type="AlphaFoldDB" id="A0A2I0JVQ6"/>
<dbReference type="PROSITE" id="PS51257">
    <property type="entry name" value="PROKAR_LIPOPROTEIN"/>
    <property type="match status" value="1"/>
</dbReference>
<keyword evidence="2" id="KW-1185">Reference proteome</keyword>
<gene>
    <name evidence="1" type="ORF">CRG98_019208</name>
</gene>
<feature type="non-terminal residue" evidence="1">
    <location>
        <position position="51"/>
    </location>
</feature>
<comment type="caution">
    <text evidence="1">The sequence shown here is derived from an EMBL/GenBank/DDBJ whole genome shotgun (WGS) entry which is preliminary data.</text>
</comment>
<accession>A0A2I0JVQ6</accession>